<feature type="region of interest" description="Disordered" evidence="1">
    <location>
        <begin position="35"/>
        <end position="63"/>
    </location>
</feature>
<accession>A0A1C6VF92</accession>
<dbReference type="EMBL" id="FMHY01000002">
    <property type="protein sequence ID" value="SCL64959.1"/>
    <property type="molecule type" value="Genomic_DNA"/>
</dbReference>
<name>A0A1C6VF92_9ACTN</name>
<protein>
    <submittedName>
        <fullName evidence="2">Uncharacterized protein</fullName>
    </submittedName>
</protein>
<keyword evidence="3" id="KW-1185">Reference proteome</keyword>
<gene>
    <name evidence="2" type="ORF">GA0070604_5327</name>
</gene>
<dbReference type="STRING" id="227316.GA0070604_5327"/>
<evidence type="ECO:0000313" key="2">
    <source>
        <dbReference type="EMBL" id="SCL64959.1"/>
    </source>
</evidence>
<dbReference type="Proteomes" id="UP000199696">
    <property type="component" value="Unassembled WGS sequence"/>
</dbReference>
<reference evidence="3" key="1">
    <citation type="submission" date="2016-06" db="EMBL/GenBank/DDBJ databases">
        <authorList>
            <person name="Varghese N."/>
            <person name="Submissions Spin"/>
        </authorList>
    </citation>
    <scope>NUCLEOTIDE SEQUENCE [LARGE SCALE GENOMIC DNA]</scope>
    <source>
        <strain evidence="3">DSM 44814</strain>
    </source>
</reference>
<evidence type="ECO:0000313" key="3">
    <source>
        <dbReference type="Proteomes" id="UP000199696"/>
    </source>
</evidence>
<feature type="compositionally biased region" description="Basic residues" evidence="1">
    <location>
        <begin position="47"/>
        <end position="63"/>
    </location>
</feature>
<sequence length="63" mass="7023">MTVSIAAAVRITTKSSAVWRDCDRCGRLAPLAPDQDRCRDCRQPSVSRRRSVAGSRRFGRTSK</sequence>
<organism evidence="2 3">
    <name type="scientific">Micromonospora eburnea</name>
    <dbReference type="NCBI Taxonomy" id="227316"/>
    <lineage>
        <taxon>Bacteria</taxon>
        <taxon>Bacillati</taxon>
        <taxon>Actinomycetota</taxon>
        <taxon>Actinomycetes</taxon>
        <taxon>Micromonosporales</taxon>
        <taxon>Micromonosporaceae</taxon>
        <taxon>Micromonospora</taxon>
    </lineage>
</organism>
<proteinExistence type="predicted"/>
<evidence type="ECO:0000256" key="1">
    <source>
        <dbReference type="SAM" id="MobiDB-lite"/>
    </source>
</evidence>
<dbReference type="AlphaFoldDB" id="A0A1C6VF92"/>